<feature type="transmembrane region" description="Helical" evidence="3">
    <location>
        <begin position="336"/>
        <end position="358"/>
    </location>
</feature>
<dbReference type="InterPro" id="IPR050860">
    <property type="entry name" value="FeoB_GTPase"/>
</dbReference>
<dbReference type="GO" id="GO:0015093">
    <property type="term" value="F:ferrous iron transmembrane transporter activity"/>
    <property type="evidence" value="ECO:0007669"/>
    <property type="project" value="InterPro"/>
</dbReference>
<dbReference type="AlphaFoldDB" id="A0A5Q2MYZ4"/>
<feature type="transmembrane region" description="Helical" evidence="3">
    <location>
        <begin position="231"/>
        <end position="250"/>
    </location>
</feature>
<keyword evidence="2" id="KW-0342">GTP-binding</keyword>
<keyword evidence="1" id="KW-0547">Nucleotide-binding</keyword>
<keyword evidence="6" id="KW-1185">Reference proteome</keyword>
<sequence>MDCHSQDESVVPVRSDEIRVLLMGNPNVGKSVIFSKLTNKEVLSANYTGTTVGFTSGKTEHRGQSISIIDVPGTYSLETTSPAEEVAIEMLGEGAHVVLCVLDGTNLERNLNLALQLQQCSIPIVFAVNFMDVAERQGITIDTEALSRELGAPVLPMIAIRNIGLKEVLDQILKVASRELKSCQPGVIPQEERWKEIGRIAEKVQRVDHRHPTFQERLGDWMLLPMPGLPIAFLVLLIALGLVVGGGKALRAVFFLPVTHDIIVPAIKAFVSLFVTEGLVFNLLVGEYGVLVKMVEWPFALILPYIFLFYIVLAFLEDSGYMPRLGVLLDRTLRSMGLQGGNIVPLFMGYGCAAPAILGTRAATTYKERIIVATLVSLAIPCASQTGAFVALLGERSITVLLMMFAISLFTLIVAGNIMGRLIPGKIDPMLLEIPNLLLPDGKAVTRKIWLRTKNFMVDAQVPLFFGIALAALMVETGALESFGEFIKPLVSGWLGLPQEASLALVLGIIRRELGVLPLLEMDLTTLQLLVGSVVALFYVPCLAVFAVLFKEFGIKVAIFIAGLTIFSAFFFAGIVNQIGTQIVNLF</sequence>
<dbReference type="PANTHER" id="PTHR43185:SF1">
    <property type="entry name" value="FE(2+) TRANSPORTER FEOB"/>
    <property type="match status" value="1"/>
</dbReference>
<dbReference type="InterPro" id="IPR005225">
    <property type="entry name" value="Small_GTP-bd"/>
</dbReference>
<gene>
    <name evidence="5" type="ORF">FTV88_0450</name>
</gene>
<reference evidence="6" key="1">
    <citation type="submission" date="2019-11" db="EMBL/GenBank/DDBJ databases">
        <title>Genome sequence of Heliorestis convoluta strain HH, an alkaliphilic and minimalistic phototrophic bacterium from a soda lake in Egypt.</title>
        <authorList>
            <person name="Dewey E.D."/>
            <person name="Stokes L.M."/>
            <person name="Burchell B.M."/>
            <person name="Shaffer K.N."/>
            <person name="Huntington A.M."/>
            <person name="Baker J.M."/>
            <person name="Nadendla S."/>
            <person name="Giglio M.G."/>
            <person name="Touchman J.W."/>
            <person name="Blankenship R.E."/>
            <person name="Madigan M.T."/>
            <person name="Sattley W.M."/>
        </authorList>
    </citation>
    <scope>NUCLEOTIDE SEQUENCE [LARGE SCALE GENOMIC DNA]</scope>
    <source>
        <strain evidence="6">HH</strain>
    </source>
</reference>
<dbReference type="Pfam" id="PF02421">
    <property type="entry name" value="FeoB_N"/>
    <property type="match status" value="1"/>
</dbReference>
<dbReference type="InterPro" id="IPR027417">
    <property type="entry name" value="P-loop_NTPase"/>
</dbReference>
<dbReference type="Pfam" id="PF07664">
    <property type="entry name" value="FeoB_C"/>
    <property type="match status" value="1"/>
</dbReference>
<feature type="transmembrane region" description="Helical" evidence="3">
    <location>
        <begin position="370"/>
        <end position="392"/>
    </location>
</feature>
<evidence type="ECO:0000313" key="6">
    <source>
        <dbReference type="Proteomes" id="UP000366051"/>
    </source>
</evidence>
<keyword evidence="3" id="KW-0472">Membrane</keyword>
<protein>
    <submittedName>
        <fullName evidence="5">Ferrous iron transport protein B</fullName>
    </submittedName>
</protein>
<proteinExistence type="predicted"/>
<feature type="domain" description="FeoB-type G" evidence="4">
    <location>
        <begin position="17"/>
        <end position="178"/>
    </location>
</feature>
<feature type="transmembrane region" description="Helical" evidence="3">
    <location>
        <begin position="557"/>
        <end position="579"/>
    </location>
</feature>
<dbReference type="GO" id="GO:0005525">
    <property type="term" value="F:GTP binding"/>
    <property type="evidence" value="ECO:0007669"/>
    <property type="project" value="UniProtKB-KW"/>
</dbReference>
<dbReference type="CDD" id="cd01879">
    <property type="entry name" value="FeoB"/>
    <property type="match status" value="1"/>
</dbReference>
<dbReference type="KEGG" id="hcv:FTV88_0450"/>
<evidence type="ECO:0000259" key="4">
    <source>
        <dbReference type="PROSITE" id="PS51711"/>
    </source>
</evidence>
<dbReference type="Proteomes" id="UP000366051">
    <property type="component" value="Chromosome"/>
</dbReference>
<evidence type="ECO:0000256" key="1">
    <source>
        <dbReference type="ARBA" id="ARBA00022741"/>
    </source>
</evidence>
<feature type="transmembrane region" description="Helical" evidence="3">
    <location>
        <begin position="297"/>
        <end position="316"/>
    </location>
</feature>
<feature type="transmembrane region" description="Helical" evidence="3">
    <location>
        <begin position="398"/>
        <end position="420"/>
    </location>
</feature>
<feature type="transmembrane region" description="Helical" evidence="3">
    <location>
        <begin position="456"/>
        <end position="475"/>
    </location>
</feature>
<keyword evidence="3" id="KW-1133">Transmembrane helix</keyword>
<feature type="transmembrane region" description="Helical" evidence="3">
    <location>
        <begin position="527"/>
        <end position="550"/>
    </location>
</feature>
<dbReference type="NCBIfam" id="TIGR00231">
    <property type="entry name" value="small_GTP"/>
    <property type="match status" value="1"/>
</dbReference>
<dbReference type="RefSeq" id="WP_243137266.1">
    <property type="nucleotide sequence ID" value="NZ_CP045875.1"/>
</dbReference>
<dbReference type="PROSITE" id="PS51711">
    <property type="entry name" value="G_FEOB"/>
    <property type="match status" value="1"/>
</dbReference>
<organism evidence="5 6">
    <name type="scientific">Heliorestis convoluta</name>
    <dbReference type="NCBI Taxonomy" id="356322"/>
    <lineage>
        <taxon>Bacteria</taxon>
        <taxon>Bacillati</taxon>
        <taxon>Bacillota</taxon>
        <taxon>Clostridia</taxon>
        <taxon>Eubacteriales</taxon>
        <taxon>Heliobacteriaceae</taxon>
        <taxon>Heliorestis</taxon>
    </lineage>
</organism>
<evidence type="ECO:0000256" key="2">
    <source>
        <dbReference type="ARBA" id="ARBA00023134"/>
    </source>
</evidence>
<dbReference type="GO" id="GO:0005886">
    <property type="term" value="C:plasma membrane"/>
    <property type="evidence" value="ECO:0007669"/>
    <property type="project" value="TreeGrafter"/>
</dbReference>
<dbReference type="InterPro" id="IPR030389">
    <property type="entry name" value="G_FEOB_dom"/>
</dbReference>
<dbReference type="SUPFAM" id="SSF52540">
    <property type="entry name" value="P-loop containing nucleoside triphosphate hydrolases"/>
    <property type="match status" value="1"/>
</dbReference>
<dbReference type="Gene3D" id="3.40.50.300">
    <property type="entry name" value="P-loop containing nucleotide triphosphate hydrolases"/>
    <property type="match status" value="1"/>
</dbReference>
<accession>A0A5Q2MYZ4</accession>
<dbReference type="Pfam" id="PF07670">
    <property type="entry name" value="Gate"/>
    <property type="match status" value="2"/>
</dbReference>
<evidence type="ECO:0000313" key="5">
    <source>
        <dbReference type="EMBL" id="QGG46629.1"/>
    </source>
</evidence>
<name>A0A5Q2MYZ4_9FIRM</name>
<feature type="transmembrane region" description="Helical" evidence="3">
    <location>
        <begin position="262"/>
        <end position="285"/>
    </location>
</feature>
<evidence type="ECO:0000256" key="3">
    <source>
        <dbReference type="SAM" id="Phobius"/>
    </source>
</evidence>
<dbReference type="PANTHER" id="PTHR43185">
    <property type="entry name" value="FERROUS IRON TRANSPORT PROTEIN B"/>
    <property type="match status" value="1"/>
</dbReference>
<dbReference type="InterPro" id="IPR011642">
    <property type="entry name" value="Gate_dom"/>
</dbReference>
<dbReference type="InterPro" id="IPR011640">
    <property type="entry name" value="Fe2_transport_prot_B_C"/>
</dbReference>
<dbReference type="EMBL" id="CP045875">
    <property type="protein sequence ID" value="QGG46629.1"/>
    <property type="molecule type" value="Genomic_DNA"/>
</dbReference>
<keyword evidence="3" id="KW-0812">Transmembrane</keyword>